<dbReference type="AlphaFoldDB" id="A0AAJ7TAA2"/>
<evidence type="ECO:0000259" key="12">
    <source>
        <dbReference type="PROSITE" id="PS50262"/>
    </source>
</evidence>
<dbReference type="InterPro" id="IPR050119">
    <property type="entry name" value="CCR1-9-like"/>
</dbReference>
<evidence type="ECO:0000256" key="4">
    <source>
        <dbReference type="ARBA" id="ARBA00023040"/>
    </source>
</evidence>
<gene>
    <name evidence="14" type="primary">LOC116943820</name>
</gene>
<dbReference type="GO" id="GO:0006955">
    <property type="term" value="P:immune response"/>
    <property type="evidence" value="ECO:0007669"/>
    <property type="project" value="TreeGrafter"/>
</dbReference>
<keyword evidence="9 10" id="KW-0807">Transducer</keyword>
<keyword evidence="5 11" id="KW-0472">Membrane</keyword>
<dbReference type="RefSeq" id="XP_032812942.1">
    <property type="nucleotide sequence ID" value="XM_032957051.1"/>
</dbReference>
<dbReference type="InterPro" id="IPR000276">
    <property type="entry name" value="GPCR_Rhodpsn"/>
</dbReference>
<dbReference type="GO" id="GO:0019722">
    <property type="term" value="P:calcium-mediated signaling"/>
    <property type="evidence" value="ECO:0007669"/>
    <property type="project" value="TreeGrafter"/>
</dbReference>
<evidence type="ECO:0000313" key="13">
    <source>
        <dbReference type="Proteomes" id="UP001318040"/>
    </source>
</evidence>
<keyword evidence="6" id="KW-1015">Disulfide bond</keyword>
<feature type="domain" description="G-protein coupled receptors family 1 profile" evidence="12">
    <location>
        <begin position="60"/>
        <end position="342"/>
    </location>
</feature>
<dbReference type="GO" id="GO:0060326">
    <property type="term" value="P:cell chemotaxis"/>
    <property type="evidence" value="ECO:0007669"/>
    <property type="project" value="TreeGrafter"/>
</dbReference>
<comment type="subcellular location">
    <subcellularLocation>
        <location evidence="1">Membrane</location>
        <topology evidence="1">Multi-pass membrane protein</topology>
    </subcellularLocation>
</comment>
<dbReference type="KEGG" id="pmrn:116943820"/>
<keyword evidence="13" id="KW-1185">Reference proteome</keyword>
<accession>A0AAJ7TAA2</accession>
<dbReference type="PROSITE" id="PS00237">
    <property type="entry name" value="G_PROTEIN_RECEP_F1_1"/>
    <property type="match status" value="1"/>
</dbReference>
<dbReference type="PROSITE" id="PS50262">
    <property type="entry name" value="G_PROTEIN_RECEP_F1_2"/>
    <property type="match status" value="1"/>
</dbReference>
<evidence type="ECO:0000256" key="6">
    <source>
        <dbReference type="ARBA" id="ARBA00023157"/>
    </source>
</evidence>
<evidence type="ECO:0000256" key="1">
    <source>
        <dbReference type="ARBA" id="ARBA00004141"/>
    </source>
</evidence>
<feature type="transmembrane region" description="Helical" evidence="11">
    <location>
        <begin position="45"/>
        <end position="72"/>
    </location>
</feature>
<evidence type="ECO:0000256" key="3">
    <source>
        <dbReference type="ARBA" id="ARBA00022989"/>
    </source>
</evidence>
<sequence length="409" mass="43144">MESDDLEPFNVNLSWLAGLDDEENATAPHDAGCDLSATWLFQRNFLVAAYSAVCLLGLAGNALVAVVLTLQPRSRGQPTAADRFLLNLAAADLLFVATLPFVAANATARWRLGTALCRAVHAVHTLNLSCSILLLACIGVDRYRAIVHATTARRDGNRAGAAAAAARGSRACALVWLFSLALTAPDFAFGAVTTDPLSGASRCEHAYPEGQAAAWRAALRAKHLLLAFVAPGAVMLFCYCSIIRRLSRSQVHERRKAVRVTVAIVAVFFAFWLPYNAVVVADTLARLGVGGPGAEQRPQDGADAGSEAAAARSCALEETLARALAVTEGLGFAHCCLIPVLYAFIGEKFKRRLGRLLKHLRSSRKASGGGGVGGGGAVHAIARYPASGSAHYQRGRVTSVTSESEFSSC</sequence>
<dbReference type="Pfam" id="PF00001">
    <property type="entry name" value="7tm_1"/>
    <property type="match status" value="1"/>
</dbReference>
<protein>
    <submittedName>
        <fullName evidence="14">C-X-C chemokine receptor type 4-B-like</fullName>
    </submittedName>
</protein>
<feature type="transmembrane region" description="Helical" evidence="11">
    <location>
        <begin position="84"/>
        <end position="107"/>
    </location>
</feature>
<evidence type="ECO:0000256" key="11">
    <source>
        <dbReference type="SAM" id="Phobius"/>
    </source>
</evidence>
<evidence type="ECO:0000256" key="2">
    <source>
        <dbReference type="ARBA" id="ARBA00022692"/>
    </source>
</evidence>
<keyword evidence="2 10" id="KW-0812">Transmembrane</keyword>
<organism evidence="13 14">
    <name type="scientific">Petromyzon marinus</name>
    <name type="common">Sea lamprey</name>
    <dbReference type="NCBI Taxonomy" id="7757"/>
    <lineage>
        <taxon>Eukaryota</taxon>
        <taxon>Metazoa</taxon>
        <taxon>Chordata</taxon>
        <taxon>Craniata</taxon>
        <taxon>Vertebrata</taxon>
        <taxon>Cyclostomata</taxon>
        <taxon>Hyperoartia</taxon>
        <taxon>Petromyzontiformes</taxon>
        <taxon>Petromyzontidae</taxon>
        <taxon>Petromyzon</taxon>
    </lineage>
</organism>
<feature type="transmembrane region" description="Helical" evidence="11">
    <location>
        <begin position="323"/>
        <end position="345"/>
    </location>
</feature>
<dbReference type="InterPro" id="IPR001277">
    <property type="entry name" value="CXCR4/ACKR2"/>
</dbReference>
<proteinExistence type="inferred from homology"/>
<feature type="transmembrane region" description="Helical" evidence="11">
    <location>
        <begin position="257"/>
        <end position="275"/>
    </location>
</feature>
<dbReference type="PANTHER" id="PTHR10489">
    <property type="entry name" value="CELL ADHESION MOLECULE"/>
    <property type="match status" value="1"/>
</dbReference>
<keyword evidence="3 11" id="KW-1133">Transmembrane helix</keyword>
<dbReference type="CDD" id="cd14984">
    <property type="entry name" value="7tmA_Chemokine_R"/>
    <property type="match status" value="1"/>
</dbReference>
<evidence type="ECO:0000256" key="8">
    <source>
        <dbReference type="ARBA" id="ARBA00023180"/>
    </source>
</evidence>
<dbReference type="Proteomes" id="UP001318040">
    <property type="component" value="Chromosome 19"/>
</dbReference>
<keyword evidence="8" id="KW-0325">Glycoprotein</keyword>
<evidence type="ECO:0000256" key="9">
    <source>
        <dbReference type="ARBA" id="ARBA00023224"/>
    </source>
</evidence>
<dbReference type="GO" id="GO:0009897">
    <property type="term" value="C:external side of plasma membrane"/>
    <property type="evidence" value="ECO:0007669"/>
    <property type="project" value="TreeGrafter"/>
</dbReference>
<keyword evidence="7 10" id="KW-0675">Receptor</keyword>
<keyword evidence="4 10" id="KW-0297">G-protein coupled receptor</keyword>
<evidence type="ECO:0000256" key="7">
    <source>
        <dbReference type="ARBA" id="ARBA00023170"/>
    </source>
</evidence>
<dbReference type="PRINTS" id="PR00645">
    <property type="entry name" value="CXCCHMKINER4"/>
</dbReference>
<dbReference type="InterPro" id="IPR017452">
    <property type="entry name" value="GPCR_Rhodpsn_7TM"/>
</dbReference>
<dbReference type="PANTHER" id="PTHR10489:SF932">
    <property type="entry name" value="G-PROTEIN COUPLED RECEPTORS FAMILY 1 PROFILE DOMAIN-CONTAINING PROTEIN"/>
    <property type="match status" value="1"/>
</dbReference>
<feature type="transmembrane region" description="Helical" evidence="11">
    <location>
        <begin position="119"/>
        <end position="140"/>
    </location>
</feature>
<reference evidence="14" key="1">
    <citation type="submission" date="2025-08" db="UniProtKB">
        <authorList>
            <consortium name="RefSeq"/>
        </authorList>
    </citation>
    <scope>IDENTIFICATION</scope>
    <source>
        <tissue evidence="14">Sperm</tissue>
    </source>
</reference>
<name>A0AAJ7TAA2_PETMA</name>
<feature type="transmembrane region" description="Helical" evidence="11">
    <location>
        <begin position="224"/>
        <end position="245"/>
    </location>
</feature>
<dbReference type="SUPFAM" id="SSF81321">
    <property type="entry name" value="Family A G protein-coupled receptor-like"/>
    <property type="match status" value="1"/>
</dbReference>
<dbReference type="GO" id="GO:0007204">
    <property type="term" value="P:positive regulation of cytosolic calcium ion concentration"/>
    <property type="evidence" value="ECO:0007669"/>
    <property type="project" value="TreeGrafter"/>
</dbReference>
<dbReference type="GO" id="GO:0019957">
    <property type="term" value="F:C-C chemokine binding"/>
    <property type="evidence" value="ECO:0007669"/>
    <property type="project" value="TreeGrafter"/>
</dbReference>
<dbReference type="Gene3D" id="1.20.1070.10">
    <property type="entry name" value="Rhodopsin 7-helix transmembrane proteins"/>
    <property type="match status" value="1"/>
</dbReference>
<comment type="similarity">
    <text evidence="10">Belongs to the G-protein coupled receptor 1 family.</text>
</comment>
<dbReference type="PRINTS" id="PR00237">
    <property type="entry name" value="GPCRRHODOPSN"/>
</dbReference>
<evidence type="ECO:0000256" key="10">
    <source>
        <dbReference type="RuleBase" id="RU000688"/>
    </source>
</evidence>
<dbReference type="GO" id="GO:0016493">
    <property type="term" value="F:C-C chemokine receptor activity"/>
    <property type="evidence" value="ECO:0007669"/>
    <property type="project" value="TreeGrafter"/>
</dbReference>
<evidence type="ECO:0000313" key="14">
    <source>
        <dbReference type="RefSeq" id="XP_032812942.1"/>
    </source>
</evidence>
<evidence type="ECO:0000256" key="5">
    <source>
        <dbReference type="ARBA" id="ARBA00023136"/>
    </source>
</evidence>